<keyword evidence="2" id="KW-1015">Disulfide bond</keyword>
<dbReference type="InterPro" id="IPR006558">
    <property type="entry name" value="LamG-like"/>
</dbReference>
<dbReference type="InterPro" id="IPR026444">
    <property type="entry name" value="Secre_tail"/>
</dbReference>
<dbReference type="EMBL" id="CP032157">
    <property type="protein sequence ID" value="AXY74076.1"/>
    <property type="molecule type" value="Genomic_DNA"/>
</dbReference>
<protein>
    <submittedName>
        <fullName evidence="5">T9SS C-terminal target domain-containing protein</fullName>
    </submittedName>
</protein>
<keyword evidence="6" id="KW-1185">Reference proteome</keyword>
<evidence type="ECO:0000256" key="2">
    <source>
        <dbReference type="ARBA" id="ARBA00023157"/>
    </source>
</evidence>
<feature type="chain" id="PRO_5017729224" evidence="3">
    <location>
        <begin position="28"/>
        <end position="966"/>
    </location>
</feature>
<dbReference type="AlphaFoldDB" id="A0A3B7MMA0"/>
<dbReference type="Gene3D" id="2.60.40.10">
    <property type="entry name" value="Immunoglobulins"/>
    <property type="match status" value="1"/>
</dbReference>
<evidence type="ECO:0000313" key="5">
    <source>
        <dbReference type="EMBL" id="AXY74076.1"/>
    </source>
</evidence>
<feature type="signal peptide" evidence="3">
    <location>
        <begin position="1"/>
        <end position="27"/>
    </location>
</feature>
<evidence type="ECO:0000256" key="1">
    <source>
        <dbReference type="ARBA" id="ARBA00022729"/>
    </source>
</evidence>
<evidence type="ECO:0000259" key="4">
    <source>
        <dbReference type="SMART" id="SM00560"/>
    </source>
</evidence>
<dbReference type="InterPro" id="IPR050955">
    <property type="entry name" value="Plant_Biomass_Hydrol_Est"/>
</dbReference>
<organism evidence="5 6">
    <name type="scientific">Paraflavitalea soli</name>
    <dbReference type="NCBI Taxonomy" id="2315862"/>
    <lineage>
        <taxon>Bacteria</taxon>
        <taxon>Pseudomonadati</taxon>
        <taxon>Bacteroidota</taxon>
        <taxon>Chitinophagia</taxon>
        <taxon>Chitinophagales</taxon>
        <taxon>Chitinophagaceae</taxon>
        <taxon>Paraflavitalea</taxon>
    </lineage>
</organism>
<dbReference type="GO" id="GO:0004553">
    <property type="term" value="F:hydrolase activity, hydrolyzing O-glycosyl compounds"/>
    <property type="evidence" value="ECO:0007669"/>
    <property type="project" value="UniProtKB-ARBA"/>
</dbReference>
<dbReference type="KEGG" id="pseg:D3H65_08830"/>
<dbReference type="NCBIfam" id="TIGR04183">
    <property type="entry name" value="Por_Secre_tail"/>
    <property type="match status" value="1"/>
</dbReference>
<dbReference type="InterPro" id="IPR013320">
    <property type="entry name" value="ConA-like_dom_sf"/>
</dbReference>
<dbReference type="PANTHER" id="PTHR43037">
    <property type="entry name" value="UNNAMED PRODUCT-RELATED"/>
    <property type="match status" value="1"/>
</dbReference>
<dbReference type="SUPFAM" id="SSF49899">
    <property type="entry name" value="Concanavalin A-like lectins/glucanases"/>
    <property type="match status" value="2"/>
</dbReference>
<dbReference type="OrthoDB" id="9798386at2"/>
<accession>A0A3B7MMA0</accession>
<reference evidence="5 6" key="1">
    <citation type="submission" date="2018-09" db="EMBL/GenBank/DDBJ databases">
        <title>Genome sequencing of strain 6GH32-13.</title>
        <authorList>
            <person name="Weon H.-Y."/>
            <person name="Heo J."/>
            <person name="Kwon S.-W."/>
        </authorList>
    </citation>
    <scope>NUCLEOTIDE SEQUENCE [LARGE SCALE GENOMIC DNA]</scope>
    <source>
        <strain evidence="5 6">5GH32-13</strain>
    </source>
</reference>
<name>A0A3B7MMA0_9BACT</name>
<feature type="domain" description="LamG-like jellyroll fold" evidence="4">
    <location>
        <begin position="657"/>
        <end position="800"/>
    </location>
</feature>
<dbReference type="Pfam" id="PF22352">
    <property type="entry name" value="K319L-like_PKD"/>
    <property type="match status" value="1"/>
</dbReference>
<proteinExistence type="predicted"/>
<keyword evidence="1 3" id="KW-0732">Signal</keyword>
<dbReference type="SMART" id="SM00560">
    <property type="entry name" value="LamGL"/>
    <property type="match status" value="2"/>
</dbReference>
<evidence type="ECO:0000313" key="6">
    <source>
        <dbReference type="Proteomes" id="UP000263900"/>
    </source>
</evidence>
<dbReference type="Proteomes" id="UP000263900">
    <property type="component" value="Chromosome"/>
</dbReference>
<sequence>MIRPTKPASLCLTLFILLLSLPAKLQAQNVAKRITASNGDAVPFLEYKPAGHGVPGNTRKYPLIVFLHGGGERSNDTGLVYSGDSVWRLRNFGPSRLVNNGSKMAFTWNGQVDTFIVLSPMSRLTKRTAPNAGSLINVWPLEYVQAILNYAADSLSVDTNRIYLTGLSYGGGGTFNYLNSSLANVKKLAAAAPICAWLTGLNSNGHSYVANGKLPLWGFHAADDPTPSGSYTVTENSINGVNALNPQVKALLTIWPTGGHTIWGRVYDIDVYPYGYDGIVNIYEWFLGQNNDSLPNVLPVARAGNDTTIASSSGFAHLNGSASTDADGTIVRYVWRKISGPSGGTIANPFGSASSTTVSGLTTVGVYKYQLNVVDHRAAIARDTLTITVIDTAVGYGKAVTFTSTGARIIAGNVVEFKNAAAFTIEAQFKYDSTITDWSNAEATIFRNQITSTDRIKLHVDKSTKSVHFTVANGSDVKGYTGSNVVSHDSWYHVAAVFDGAQTGDSNRLKIYINGIKQPLYFTGSIPAITSGSTPSCIFGGEPSASRLTMIDEVRVWDTVVAVGTINSWKGKLLDSCHFNFNHLALYWPLNNDANPASAAAGIGTIYSSPIFYGNYVSSTLIFDTIPCPVYSGKAVTFTSTGARIIAGNVVEFKNAAAFTIEAQFKYDSTITDWSNAEATIFRNQITSTDRIKLHVDKSTKSVHFTVANGSDVKGYTGSNVVSHDSWYHVAAVFDGAQTGDSNRLKIYINGIKQPLYFTGSIPAITSGSTPSCIFGGEPSASRLTVIDEVRVWDTVVAVGTINYWKDKLLDSCHFNFNHLALYWPLNNDANPASAAAGIGTIYSSPIFYGNYVGSNQAIVTNGCIGARMALLPPLSKIAESKPYTGKLYPNPTDGIVQIELHTPVLTSVTVNVIDMFGKYLYSDKRQLVIGNNRISLNIAPLPAGTYVIEVGDGKVIREKYRVLKR</sequence>
<dbReference type="PANTHER" id="PTHR43037:SF1">
    <property type="entry name" value="BLL1128 PROTEIN"/>
    <property type="match status" value="1"/>
</dbReference>
<dbReference type="InterPro" id="IPR013783">
    <property type="entry name" value="Ig-like_fold"/>
</dbReference>
<evidence type="ECO:0000256" key="3">
    <source>
        <dbReference type="SAM" id="SignalP"/>
    </source>
</evidence>
<dbReference type="InterPro" id="IPR029058">
    <property type="entry name" value="AB_hydrolase_fold"/>
</dbReference>
<dbReference type="SUPFAM" id="SSF53474">
    <property type="entry name" value="alpha/beta-Hydrolases"/>
    <property type="match status" value="1"/>
</dbReference>
<gene>
    <name evidence="5" type="ORF">D3H65_08830</name>
</gene>
<dbReference type="Pfam" id="PF13385">
    <property type="entry name" value="Laminin_G_3"/>
    <property type="match status" value="2"/>
</dbReference>
<dbReference type="Gene3D" id="3.40.50.1820">
    <property type="entry name" value="alpha/beta hydrolase"/>
    <property type="match status" value="1"/>
</dbReference>
<dbReference type="Pfam" id="PF18962">
    <property type="entry name" value="Por_Secre_tail"/>
    <property type="match status" value="1"/>
</dbReference>
<feature type="domain" description="LamG-like jellyroll fold" evidence="4">
    <location>
        <begin position="421"/>
        <end position="564"/>
    </location>
</feature>
<dbReference type="GO" id="GO:0005975">
    <property type="term" value="P:carbohydrate metabolic process"/>
    <property type="evidence" value="ECO:0007669"/>
    <property type="project" value="UniProtKB-ARBA"/>
</dbReference>
<dbReference type="Gene3D" id="2.60.120.200">
    <property type="match status" value="2"/>
</dbReference>